<proteinExistence type="predicted"/>
<keyword evidence="2" id="KW-1185">Reference proteome</keyword>
<dbReference type="AlphaFoldDB" id="A0A345NLL3"/>
<evidence type="ECO:0000313" key="1">
    <source>
        <dbReference type="EMBL" id="AXH95921.1"/>
    </source>
</evidence>
<protein>
    <submittedName>
        <fullName evidence="1">Uncharacterized protein</fullName>
    </submittedName>
</protein>
<sequence>MPWSPPDGPEERDPRLDPYRDRAGVVLDEVGQEVARVFLRAETSWLRTSGHLWWSTWSPPHESMRVWVRDDTGRVTERISAGAELERDLAEWTRDVLTTTDGTYRVTWLDDEASSRERLETFGLED</sequence>
<evidence type="ECO:0000313" key="2">
    <source>
        <dbReference type="Proteomes" id="UP000253790"/>
    </source>
</evidence>
<dbReference type="EMBL" id="CP031229">
    <property type="protein sequence ID" value="AXH95921.1"/>
    <property type="molecule type" value="Genomic_DNA"/>
</dbReference>
<dbReference type="Proteomes" id="UP000253790">
    <property type="component" value="Chromosome"/>
</dbReference>
<dbReference type="KEGG" id="orn:DV701_07070"/>
<organism evidence="1 2">
    <name type="scientific">Ornithinimicrobium avium</name>
    <dbReference type="NCBI Taxonomy" id="2283195"/>
    <lineage>
        <taxon>Bacteria</taxon>
        <taxon>Bacillati</taxon>
        <taxon>Actinomycetota</taxon>
        <taxon>Actinomycetes</taxon>
        <taxon>Micrococcales</taxon>
        <taxon>Ornithinimicrobiaceae</taxon>
        <taxon>Ornithinimicrobium</taxon>
    </lineage>
</organism>
<gene>
    <name evidence="1" type="ORF">DV701_07070</name>
</gene>
<reference evidence="1 2" key="1">
    <citation type="submission" date="2018-07" db="EMBL/GenBank/DDBJ databases">
        <title>Complete genome sequencing of Ornithinimicrobium sp. AMA3305.</title>
        <authorList>
            <person name="Bae J.-W."/>
        </authorList>
    </citation>
    <scope>NUCLEOTIDE SEQUENCE [LARGE SCALE GENOMIC DNA]</scope>
    <source>
        <strain evidence="1 2">AMA3305</strain>
    </source>
</reference>
<name>A0A345NLL3_9MICO</name>
<dbReference type="OrthoDB" id="3697798at2"/>
<accession>A0A345NLL3</accession>
<dbReference type="RefSeq" id="WP_114927686.1">
    <property type="nucleotide sequence ID" value="NZ_CP031229.1"/>
</dbReference>